<sequence>MGSYTIRNDIVPDLFDAKARAAIRGLRFATDMRFSYIEIEGDSHSIIRKISGKQLDRSSISVIIEDGTTLPRVFY</sequence>
<protein>
    <recommendedName>
        <fullName evidence="1">RNase H type-1 domain-containing protein</fullName>
    </recommendedName>
</protein>
<evidence type="ECO:0000313" key="2">
    <source>
        <dbReference type="EMBL" id="MBA0645182.1"/>
    </source>
</evidence>
<dbReference type="GO" id="GO:0003676">
    <property type="term" value="F:nucleic acid binding"/>
    <property type="evidence" value="ECO:0007669"/>
    <property type="project" value="InterPro"/>
</dbReference>
<proteinExistence type="predicted"/>
<evidence type="ECO:0000259" key="1">
    <source>
        <dbReference type="Pfam" id="PF13456"/>
    </source>
</evidence>
<dbReference type="GO" id="GO:0004523">
    <property type="term" value="F:RNA-DNA hybrid ribonuclease activity"/>
    <property type="evidence" value="ECO:0007669"/>
    <property type="project" value="InterPro"/>
</dbReference>
<dbReference type="Pfam" id="PF13456">
    <property type="entry name" value="RVT_3"/>
    <property type="match status" value="1"/>
</dbReference>
<gene>
    <name evidence="2" type="ORF">Goklo_013310</name>
</gene>
<feature type="domain" description="RNase H type-1" evidence="1">
    <location>
        <begin position="16"/>
        <end position="68"/>
    </location>
</feature>
<comment type="caution">
    <text evidence="2">The sequence shown here is derived from an EMBL/GenBank/DDBJ whole genome shotgun (WGS) entry which is preliminary data.</text>
</comment>
<name>A0A7J8U3V7_9ROSI</name>
<dbReference type="InterPro" id="IPR002156">
    <property type="entry name" value="RNaseH_domain"/>
</dbReference>
<organism evidence="2 3">
    <name type="scientific">Gossypium klotzschianum</name>
    <dbReference type="NCBI Taxonomy" id="34286"/>
    <lineage>
        <taxon>Eukaryota</taxon>
        <taxon>Viridiplantae</taxon>
        <taxon>Streptophyta</taxon>
        <taxon>Embryophyta</taxon>
        <taxon>Tracheophyta</taxon>
        <taxon>Spermatophyta</taxon>
        <taxon>Magnoliopsida</taxon>
        <taxon>eudicotyledons</taxon>
        <taxon>Gunneridae</taxon>
        <taxon>Pentapetalae</taxon>
        <taxon>rosids</taxon>
        <taxon>malvids</taxon>
        <taxon>Malvales</taxon>
        <taxon>Malvaceae</taxon>
        <taxon>Malvoideae</taxon>
        <taxon>Gossypium</taxon>
    </lineage>
</organism>
<dbReference type="Proteomes" id="UP000593573">
    <property type="component" value="Unassembled WGS sequence"/>
</dbReference>
<dbReference type="OrthoDB" id="948036at2759"/>
<dbReference type="EMBL" id="JABFAB010000004">
    <property type="protein sequence ID" value="MBA0645182.1"/>
    <property type="molecule type" value="Genomic_DNA"/>
</dbReference>
<reference evidence="2 3" key="1">
    <citation type="journal article" date="2019" name="Genome Biol. Evol.">
        <title>Insights into the evolution of the New World diploid cottons (Gossypium, subgenus Houzingenia) based on genome sequencing.</title>
        <authorList>
            <person name="Grover C.E."/>
            <person name="Arick M.A. 2nd"/>
            <person name="Thrash A."/>
            <person name="Conover J.L."/>
            <person name="Sanders W.S."/>
            <person name="Peterson D.G."/>
            <person name="Frelichowski J.E."/>
            <person name="Scheffler J.A."/>
            <person name="Scheffler B.E."/>
            <person name="Wendel J.F."/>
        </authorList>
    </citation>
    <scope>NUCLEOTIDE SEQUENCE [LARGE SCALE GENOMIC DNA]</scope>
    <source>
        <strain evidence="2">57</strain>
        <tissue evidence="2">Leaf</tissue>
    </source>
</reference>
<dbReference type="AlphaFoldDB" id="A0A7J8U3V7"/>
<evidence type="ECO:0000313" key="3">
    <source>
        <dbReference type="Proteomes" id="UP000593573"/>
    </source>
</evidence>
<keyword evidence="3" id="KW-1185">Reference proteome</keyword>
<accession>A0A7J8U3V7</accession>